<gene>
    <name evidence="1" type="ORF">AMON00008_LOCUS18742</name>
</gene>
<sequence>MAQERVYSIADQTARFAKAKEEKDERYLDIHTVYNGSHFKGKRVLVTGGNRGLGFCLVRELVAQGAEVLATTRKPSEELAAAGVTQILEGVDVQNTESISKMASEIKAPLDYVINNAGYFTKDKETLSALNDAEALKQIDICGLGPLRVTSELYKAGLLKGGKVVVITSQAGSVEWRFTQNAGEGGDYGHHMSRAACNIAAALMSEELKPAGIPVVMLHPGFNRTAMTSKYSEIWDREGAVEPEVGAKRVLHEASGASMEKTGRFINCEDGLLIPW</sequence>
<dbReference type="InterPro" id="IPR052184">
    <property type="entry name" value="SDR_enzymes"/>
</dbReference>
<dbReference type="PRINTS" id="PR00081">
    <property type="entry name" value="GDHRDH"/>
</dbReference>
<dbReference type="PANTHER" id="PTHR45458">
    <property type="entry name" value="SHORT-CHAIN DEHYDROGENASE/REDUCTASE SDR"/>
    <property type="match status" value="1"/>
</dbReference>
<reference evidence="1" key="1">
    <citation type="submission" date="2021-01" db="EMBL/GenBank/DDBJ databases">
        <authorList>
            <person name="Corre E."/>
            <person name="Pelletier E."/>
            <person name="Niang G."/>
            <person name="Scheremetjew M."/>
            <person name="Finn R."/>
            <person name="Kale V."/>
            <person name="Holt S."/>
            <person name="Cochrane G."/>
            <person name="Meng A."/>
            <person name="Brown T."/>
            <person name="Cohen L."/>
        </authorList>
    </citation>
    <scope>NUCLEOTIDE SEQUENCE</scope>
    <source>
        <strain evidence="1">CCMP3105</strain>
    </source>
</reference>
<proteinExistence type="predicted"/>
<dbReference type="InterPro" id="IPR036291">
    <property type="entry name" value="NAD(P)-bd_dom_sf"/>
</dbReference>
<dbReference type="AlphaFoldDB" id="A0A7S4QDL1"/>
<dbReference type="Pfam" id="PF00106">
    <property type="entry name" value="adh_short"/>
    <property type="match status" value="1"/>
</dbReference>
<dbReference type="EMBL" id="HBNR01027634">
    <property type="protein sequence ID" value="CAE4580375.1"/>
    <property type="molecule type" value="Transcribed_RNA"/>
</dbReference>
<dbReference type="InterPro" id="IPR002347">
    <property type="entry name" value="SDR_fam"/>
</dbReference>
<dbReference type="SUPFAM" id="SSF51735">
    <property type="entry name" value="NAD(P)-binding Rossmann-fold domains"/>
    <property type="match status" value="1"/>
</dbReference>
<dbReference type="GO" id="GO:0016616">
    <property type="term" value="F:oxidoreductase activity, acting on the CH-OH group of donors, NAD or NADP as acceptor"/>
    <property type="evidence" value="ECO:0007669"/>
    <property type="project" value="TreeGrafter"/>
</dbReference>
<name>A0A7S4QDL1_9DINO</name>
<protein>
    <submittedName>
        <fullName evidence="1">Uncharacterized protein</fullName>
    </submittedName>
</protein>
<organism evidence="1">
    <name type="scientific">Alexandrium monilatum</name>
    <dbReference type="NCBI Taxonomy" id="311494"/>
    <lineage>
        <taxon>Eukaryota</taxon>
        <taxon>Sar</taxon>
        <taxon>Alveolata</taxon>
        <taxon>Dinophyceae</taxon>
        <taxon>Gonyaulacales</taxon>
        <taxon>Pyrocystaceae</taxon>
        <taxon>Alexandrium</taxon>
    </lineage>
</organism>
<accession>A0A7S4QDL1</accession>
<evidence type="ECO:0000313" key="1">
    <source>
        <dbReference type="EMBL" id="CAE4580375.1"/>
    </source>
</evidence>
<dbReference type="Gene3D" id="3.40.50.720">
    <property type="entry name" value="NAD(P)-binding Rossmann-like Domain"/>
    <property type="match status" value="1"/>
</dbReference>
<dbReference type="PANTHER" id="PTHR45458:SF1">
    <property type="entry name" value="SHORT CHAIN DEHYDROGENASE"/>
    <property type="match status" value="1"/>
</dbReference>